<gene>
    <name evidence="3" type="ORF">ROHU_023362</name>
</gene>
<reference evidence="3 4" key="1">
    <citation type="submission" date="2018-03" db="EMBL/GenBank/DDBJ databases">
        <title>Draft genome sequence of Rohu Carp (Labeo rohita).</title>
        <authorList>
            <person name="Das P."/>
            <person name="Kushwaha B."/>
            <person name="Joshi C.G."/>
            <person name="Kumar D."/>
            <person name="Nagpure N.S."/>
            <person name="Sahoo L."/>
            <person name="Das S.P."/>
            <person name="Bit A."/>
            <person name="Patnaik S."/>
            <person name="Meher P.K."/>
            <person name="Jayasankar P."/>
            <person name="Koringa P.G."/>
            <person name="Patel N.V."/>
            <person name="Hinsu A.T."/>
            <person name="Kumar R."/>
            <person name="Pandey M."/>
            <person name="Agarwal S."/>
            <person name="Srivastava S."/>
            <person name="Singh M."/>
            <person name="Iquebal M.A."/>
            <person name="Jaiswal S."/>
            <person name="Angadi U.B."/>
            <person name="Kumar N."/>
            <person name="Raza M."/>
            <person name="Shah T.M."/>
            <person name="Rai A."/>
            <person name="Jena J.K."/>
        </authorList>
    </citation>
    <scope>NUCLEOTIDE SEQUENCE [LARGE SCALE GENOMIC DNA]</scope>
    <source>
        <strain evidence="3">DASCIFA01</strain>
        <tissue evidence="3">Testis</tissue>
    </source>
</reference>
<feature type="compositionally biased region" description="Basic and acidic residues" evidence="1">
    <location>
        <begin position="349"/>
        <end position="361"/>
    </location>
</feature>
<name>A0A498MS12_LABRO</name>
<dbReference type="Gene3D" id="3.80.10.10">
    <property type="entry name" value="Ribonuclease Inhibitor"/>
    <property type="match status" value="2"/>
</dbReference>
<feature type="compositionally biased region" description="Polar residues" evidence="1">
    <location>
        <begin position="324"/>
        <end position="334"/>
    </location>
</feature>
<sequence>METYQKESMKRIRRHSQSVLQDLLIKGFNDEVKDPKKTSQSAISGQLSDLYLPAITGTMSNLQAARARLSHSCPYLSTSRRRGSTSSINSQRAPDFNSKQSYLKAQKESKKSNVTVTMIYLGQGLPGNTQDEMKVLQQICGGENICVFKGFVQPGEQFQFTSQRHLGFPFSATIFVNGIMAARISSCCEYRYAPGFQQGRRSCFRLTRLNGGKPCYKCVNSRHGIGTPAIDSPAPALQPAINSNEGVIESCPSSPLFVPLGMERSVQKTRKLSKDGGALSTDSEDVNGTPKERKPHKRHKGPHGKSVEESQAHKNINEPEDKPPSNTKEQLQTSIKEHVQGQENSVTENKNKESERNKIKEQLTSGLTAIGSASEVELSEESDSSVNEARKPKIKNKQGAEDATSDEQDLQKQMDAMTEVLSNSDEVEQLILRNTGLTNELLKSLATALKRSPSEVTVINLNLNQIGPPGVNVLLDLLQAKPQIKELLLFGNQLGDLGVQTLLSGLAELQEKTAALYGNSEQIHFPPVSIAIKELDLGGNSIGSDGLRVLATFMRYHSHLQYLGLAQTSCSDMEAWTVLFESLKVNTTLTHIILDESNLGDNGIKLFAEVLRSNKTLRKVDLDINGFGEVGGQCLLEALRSGGKRSLEHLSLEGNYISTALMANIQQELESNRPAAL</sequence>
<comment type="caution">
    <text evidence="3">The sequence shown here is derived from an EMBL/GenBank/DDBJ whole genome shotgun (WGS) entry which is preliminary data.</text>
</comment>
<dbReference type="AlphaFoldDB" id="A0A498MS12"/>
<dbReference type="InterPro" id="IPR027962">
    <property type="entry name" value="ERICH3"/>
</dbReference>
<accession>A0A498MS12</accession>
<dbReference type="InterPro" id="IPR001611">
    <property type="entry name" value="Leu-rich_rpt"/>
</dbReference>
<dbReference type="Pfam" id="PF13516">
    <property type="entry name" value="LRR_6"/>
    <property type="match status" value="2"/>
</dbReference>
<evidence type="ECO:0000259" key="2">
    <source>
        <dbReference type="Pfam" id="PF15257"/>
    </source>
</evidence>
<protein>
    <submittedName>
        <fullName evidence="3">Glutamate-rich 3-like protein</fullName>
    </submittedName>
</protein>
<dbReference type="EMBL" id="QBIY01012585">
    <property type="protein sequence ID" value="RXN22653.1"/>
    <property type="molecule type" value="Genomic_DNA"/>
</dbReference>
<feature type="compositionally biased region" description="Basic and acidic residues" evidence="1">
    <location>
        <begin position="305"/>
        <end position="323"/>
    </location>
</feature>
<dbReference type="SUPFAM" id="SSF52047">
    <property type="entry name" value="RNI-like"/>
    <property type="match status" value="1"/>
</dbReference>
<dbReference type="SMART" id="SM00368">
    <property type="entry name" value="LRR_RI"/>
    <property type="match status" value="7"/>
</dbReference>
<dbReference type="InterPro" id="IPR048257">
    <property type="entry name" value="DUF4590"/>
</dbReference>
<feature type="compositionally biased region" description="Basic residues" evidence="1">
    <location>
        <begin position="293"/>
        <end position="303"/>
    </location>
</feature>
<evidence type="ECO:0000256" key="1">
    <source>
        <dbReference type="SAM" id="MobiDB-lite"/>
    </source>
</evidence>
<feature type="region of interest" description="Disordered" evidence="1">
    <location>
        <begin position="267"/>
        <end position="407"/>
    </location>
</feature>
<evidence type="ECO:0000313" key="4">
    <source>
        <dbReference type="Proteomes" id="UP000290572"/>
    </source>
</evidence>
<dbReference type="PANTHER" id="PTHR23034">
    <property type="entry name" value="GLUTAMATE-RICH PROTEIN 3"/>
    <property type="match status" value="1"/>
</dbReference>
<dbReference type="STRING" id="84645.A0A498MS12"/>
<feature type="domain" description="DUF4590" evidence="2">
    <location>
        <begin position="128"/>
        <end position="222"/>
    </location>
</feature>
<organism evidence="3 4">
    <name type="scientific">Labeo rohita</name>
    <name type="common">Indian major carp</name>
    <name type="synonym">Cyprinus rohita</name>
    <dbReference type="NCBI Taxonomy" id="84645"/>
    <lineage>
        <taxon>Eukaryota</taxon>
        <taxon>Metazoa</taxon>
        <taxon>Chordata</taxon>
        <taxon>Craniata</taxon>
        <taxon>Vertebrata</taxon>
        <taxon>Euteleostomi</taxon>
        <taxon>Actinopterygii</taxon>
        <taxon>Neopterygii</taxon>
        <taxon>Teleostei</taxon>
        <taxon>Ostariophysi</taxon>
        <taxon>Cypriniformes</taxon>
        <taxon>Cyprinidae</taxon>
        <taxon>Labeoninae</taxon>
        <taxon>Labeonini</taxon>
        <taxon>Labeo</taxon>
    </lineage>
</organism>
<evidence type="ECO:0000313" key="3">
    <source>
        <dbReference type="EMBL" id="RXN22653.1"/>
    </source>
</evidence>
<proteinExistence type="predicted"/>
<dbReference type="PANTHER" id="PTHR23034:SF2">
    <property type="entry name" value="GLUTAMATE-RICH PROTEIN 3"/>
    <property type="match status" value="1"/>
</dbReference>
<dbReference type="InterPro" id="IPR032675">
    <property type="entry name" value="LRR_dom_sf"/>
</dbReference>
<keyword evidence="4" id="KW-1185">Reference proteome</keyword>
<dbReference type="Pfam" id="PF15257">
    <property type="entry name" value="DUF4590"/>
    <property type="match status" value="1"/>
</dbReference>
<dbReference type="Proteomes" id="UP000290572">
    <property type="component" value="Unassembled WGS sequence"/>
</dbReference>